<reference evidence="2 3" key="1">
    <citation type="submission" date="2020-07" db="EMBL/GenBank/DDBJ databases">
        <title>Sequencing the genomes of 1000 actinobacteria strains.</title>
        <authorList>
            <person name="Klenk H.-P."/>
        </authorList>
    </citation>
    <scope>NUCLEOTIDE SEQUENCE [LARGE SCALE GENOMIC DNA]</scope>
    <source>
        <strain evidence="2 3">DSM 15664</strain>
    </source>
</reference>
<organism evidence="2 3">
    <name type="scientific">Nesterenkonia sandarakina</name>
    <dbReference type="NCBI Taxonomy" id="272918"/>
    <lineage>
        <taxon>Bacteria</taxon>
        <taxon>Bacillati</taxon>
        <taxon>Actinomycetota</taxon>
        <taxon>Actinomycetes</taxon>
        <taxon>Micrococcales</taxon>
        <taxon>Micrococcaceae</taxon>
        <taxon>Nesterenkonia</taxon>
    </lineage>
</organism>
<dbReference type="EMBL" id="JACCFQ010000001">
    <property type="protein sequence ID" value="NYJ17146.1"/>
    <property type="molecule type" value="Genomic_DNA"/>
</dbReference>
<dbReference type="CDD" id="cd07012">
    <property type="entry name" value="PBP2_Bug_TTT"/>
    <property type="match status" value="1"/>
</dbReference>
<dbReference type="PANTHER" id="PTHR42928:SF5">
    <property type="entry name" value="BLR1237 PROTEIN"/>
    <property type="match status" value="1"/>
</dbReference>
<comment type="similarity">
    <text evidence="1">Belongs to the UPF0065 (bug) family.</text>
</comment>
<dbReference type="SUPFAM" id="SSF53850">
    <property type="entry name" value="Periplasmic binding protein-like II"/>
    <property type="match status" value="1"/>
</dbReference>
<dbReference type="RefSeq" id="WP_343050627.1">
    <property type="nucleotide sequence ID" value="NZ_BAAALK010000002.1"/>
</dbReference>
<protein>
    <submittedName>
        <fullName evidence="2">Tripartite-type tricarboxylate transporter receptor subunit TctC</fullName>
    </submittedName>
</protein>
<dbReference type="PIRSF" id="PIRSF017082">
    <property type="entry name" value="YflP"/>
    <property type="match status" value="1"/>
</dbReference>
<sequence>MPVSVAAASILALTSCADRAGGDEAAAFPTEDITMIVPYDAGGASDLSARTLAAELETELDVSVIVENRSGGAGSVGLDNLASQDADGYTLGYLPVETVMLGHQGYEIDPADFDALGQIVSVPATIAVAADSEYDTLEDLLEAAASEELSVSNSGTGSIWHAATTALNEEAGTQLSPVPFDGGAPAVNAAVGGQVDAVVAGVSETAVAAEDGRLRVLAILDDERAEAMPDVPTAEELGYDVNIGGWGAIGAPAGLPEETHEILVDAISAAAESDAFVELIEDSGNIPVNVGPEEFQPFYEEENSRFESLFAEQ</sequence>
<dbReference type="PANTHER" id="PTHR42928">
    <property type="entry name" value="TRICARBOXYLATE-BINDING PROTEIN"/>
    <property type="match status" value="1"/>
</dbReference>
<keyword evidence="3" id="KW-1185">Reference proteome</keyword>
<dbReference type="Gene3D" id="3.40.190.150">
    <property type="entry name" value="Bordetella uptake gene, domain 1"/>
    <property type="match status" value="1"/>
</dbReference>
<dbReference type="Gene3D" id="3.40.190.10">
    <property type="entry name" value="Periplasmic binding protein-like II"/>
    <property type="match status" value="1"/>
</dbReference>
<evidence type="ECO:0000256" key="1">
    <source>
        <dbReference type="ARBA" id="ARBA00006987"/>
    </source>
</evidence>
<dbReference type="InterPro" id="IPR005064">
    <property type="entry name" value="BUG"/>
</dbReference>
<dbReference type="Pfam" id="PF03401">
    <property type="entry name" value="TctC"/>
    <property type="match status" value="1"/>
</dbReference>
<name>A0A7Z0E8Y7_9MICC</name>
<accession>A0A7Z0E8Y7</accession>
<proteinExistence type="inferred from homology"/>
<keyword evidence="2" id="KW-0675">Receptor</keyword>
<evidence type="ECO:0000313" key="2">
    <source>
        <dbReference type="EMBL" id="NYJ17146.1"/>
    </source>
</evidence>
<dbReference type="InterPro" id="IPR042100">
    <property type="entry name" value="Bug_dom1"/>
</dbReference>
<evidence type="ECO:0000313" key="3">
    <source>
        <dbReference type="Proteomes" id="UP000560069"/>
    </source>
</evidence>
<comment type="caution">
    <text evidence="2">The sequence shown here is derived from an EMBL/GenBank/DDBJ whole genome shotgun (WGS) entry which is preliminary data.</text>
</comment>
<dbReference type="Proteomes" id="UP000560069">
    <property type="component" value="Unassembled WGS sequence"/>
</dbReference>
<dbReference type="AlphaFoldDB" id="A0A7Z0E8Y7"/>
<gene>
    <name evidence="2" type="ORF">HNR11_001680</name>
</gene>